<dbReference type="Proteomes" id="UP000199529">
    <property type="component" value="Unassembled WGS sequence"/>
</dbReference>
<dbReference type="InterPro" id="IPR021345">
    <property type="entry name" value="DUF2961"/>
</dbReference>
<evidence type="ECO:0000256" key="2">
    <source>
        <dbReference type="SAM" id="SignalP"/>
    </source>
</evidence>
<dbReference type="AlphaFoldDB" id="A0A1H3PRS0"/>
<evidence type="ECO:0008006" key="5">
    <source>
        <dbReference type="Google" id="ProtNLM"/>
    </source>
</evidence>
<dbReference type="OrthoDB" id="2518538at2"/>
<evidence type="ECO:0000313" key="4">
    <source>
        <dbReference type="Proteomes" id="UP000199529"/>
    </source>
</evidence>
<feature type="region of interest" description="Disordered" evidence="1">
    <location>
        <begin position="683"/>
        <end position="769"/>
    </location>
</feature>
<dbReference type="Pfam" id="PF11175">
    <property type="entry name" value="DUF2961"/>
    <property type="match status" value="1"/>
</dbReference>
<dbReference type="STRING" id="418495.SAMN05216215_104368"/>
<keyword evidence="2" id="KW-0732">Signal</keyword>
<proteinExistence type="predicted"/>
<gene>
    <name evidence="3" type="ORF">SAMN05216215_104368</name>
</gene>
<evidence type="ECO:0000256" key="1">
    <source>
        <dbReference type="SAM" id="MobiDB-lite"/>
    </source>
</evidence>
<evidence type="ECO:0000313" key="3">
    <source>
        <dbReference type="EMBL" id="SDZ03698.1"/>
    </source>
</evidence>
<organism evidence="3 4">
    <name type="scientific">Saccharopolyspora shandongensis</name>
    <dbReference type="NCBI Taxonomy" id="418495"/>
    <lineage>
        <taxon>Bacteria</taxon>
        <taxon>Bacillati</taxon>
        <taxon>Actinomycetota</taxon>
        <taxon>Actinomycetes</taxon>
        <taxon>Pseudonocardiales</taxon>
        <taxon>Pseudonocardiaceae</taxon>
        <taxon>Saccharopolyspora</taxon>
    </lineage>
</organism>
<reference evidence="4" key="1">
    <citation type="submission" date="2016-10" db="EMBL/GenBank/DDBJ databases">
        <authorList>
            <person name="Varghese N."/>
            <person name="Submissions S."/>
        </authorList>
    </citation>
    <scope>NUCLEOTIDE SEQUENCE [LARGE SCALE GENOMIC DNA]</scope>
    <source>
        <strain evidence="4">CGMCC 4.3530</strain>
    </source>
</reference>
<protein>
    <recommendedName>
        <fullName evidence="5">DUF2961 domain-containing protein</fullName>
    </recommendedName>
</protein>
<dbReference type="Gene3D" id="2.60.120.1390">
    <property type="match status" value="3"/>
</dbReference>
<feature type="chain" id="PRO_5038938886" description="DUF2961 domain-containing protein" evidence="2">
    <location>
        <begin position="32"/>
        <end position="782"/>
    </location>
</feature>
<sequence length="782" mass="83671">MRDRSATPPGNGRRRARRLGAYLGIASLAAAAVVADAGFNPVRADAQPAAPARGPVGWDTYRNLGATAQLRGDEKSFQASSFDRTGGNNDGFRGTYSCLRITDRGCVIAEHGGAGEITSIWSTREPWGDVTGTGNIVIELDGRVILNAPLVDVVNGRVGAPFSWPLVAGAGDAAGGVSIKVPMPYRKSMRVTVQRNPYFYHVSYRAFPNADGVKTFNPNDSAGDVLDRLRRFGVADPKPAASGATPTRKDFDLTPGSSATIARLTGPQQISQLRVRLPQVVGSPQVVDDGYAFGQAGGTRFTMRVDPNNQGIRLIRRYDAQIADQVADVFVDGRPVGQWRGGPARPGQWGLEFLEVPAELTAGKSEVQVSSRFVSSALDVNEFRYDVQSKVGGEWVRTDVLDLGPDHPGEQGAHGYRIDNEVFARSKLIARYPNDPGQVAASDEVLSTARIRITVDGQTTVDAPIGEFFGTGLGEYDVRSLMTSVDPGLDGWYTSWWPMPFAQNAVVEVVNGGGIPITGATAEVTSAPAQVDGNTGYFHATHLRGNTVPGQDWTFLNTSGAGTFYGVTHTMRGLIPPGAAVRSNQPHSFGTLAAVNQRNYLEGDERFYVDGSAEPAWHGTGTEDFYESGWYFRDGTTFSMPQVGNPSHEIGADGCRFDCTGAYRIMINDAVPFRTGLRAGIEHGPVNDEPGDYSSTTYWYGGRVPGRQLPIAPPAPARPPESQPAAPSSPPETSTRPSSTAPPEPGTPEVGNPETTGQNDGERPSGVQQVVDVVIRQHQRNG</sequence>
<dbReference type="RefSeq" id="WP_093273533.1">
    <property type="nucleotide sequence ID" value="NZ_FNOK01000043.1"/>
</dbReference>
<accession>A0A1H3PRS0</accession>
<name>A0A1H3PRS0_9PSEU</name>
<feature type="compositionally biased region" description="Pro residues" evidence="1">
    <location>
        <begin position="711"/>
        <end position="730"/>
    </location>
</feature>
<feature type="signal peptide" evidence="2">
    <location>
        <begin position="1"/>
        <end position="31"/>
    </location>
</feature>
<dbReference type="EMBL" id="FNOK01000043">
    <property type="protein sequence ID" value="SDZ03698.1"/>
    <property type="molecule type" value="Genomic_DNA"/>
</dbReference>
<keyword evidence="4" id="KW-1185">Reference proteome</keyword>